<evidence type="ECO:0000256" key="5">
    <source>
        <dbReference type="SAM" id="MobiDB-lite"/>
    </source>
</evidence>
<dbReference type="InterPro" id="IPR039425">
    <property type="entry name" value="RNA_pol_sigma-70-like"/>
</dbReference>
<dbReference type="PANTHER" id="PTHR43133:SF63">
    <property type="entry name" value="RNA POLYMERASE SIGMA FACTOR FECI-RELATED"/>
    <property type="match status" value="1"/>
</dbReference>
<organism evidence="7 8">
    <name type="scientific">Nocardia aurea</name>
    <dbReference type="NCBI Taxonomy" id="2144174"/>
    <lineage>
        <taxon>Bacteria</taxon>
        <taxon>Bacillati</taxon>
        <taxon>Actinomycetota</taxon>
        <taxon>Actinomycetes</taxon>
        <taxon>Mycobacteriales</taxon>
        <taxon>Nocardiaceae</taxon>
        <taxon>Nocardia</taxon>
    </lineage>
</organism>
<evidence type="ECO:0000256" key="3">
    <source>
        <dbReference type="ARBA" id="ARBA00023082"/>
    </source>
</evidence>
<evidence type="ECO:0000256" key="4">
    <source>
        <dbReference type="ARBA" id="ARBA00023163"/>
    </source>
</evidence>
<evidence type="ECO:0000313" key="8">
    <source>
        <dbReference type="Proteomes" id="UP001551695"/>
    </source>
</evidence>
<keyword evidence="3" id="KW-0731">Sigma factor</keyword>
<keyword evidence="2" id="KW-0805">Transcription regulation</keyword>
<keyword evidence="4" id="KW-0804">Transcription</keyword>
<dbReference type="SUPFAM" id="SSF88659">
    <property type="entry name" value="Sigma3 and sigma4 domains of RNA polymerase sigma factors"/>
    <property type="match status" value="1"/>
</dbReference>
<sequence length="189" mass="21389">MEAETNSLDHSRRLQIGRYIVDIGDLVLKLLPVAKRLTRGHQDDAEDLVQRTVMRLLERGKQVQVKEDPVAYARKVLRNLFLDDLRRAKARPEDFSTDHTDQPPPLGQPSESWQATVRLDIETAMAKLSPAAQRVVTLLIDWESGSLQALPQTEVAQRLGINVASVASTLRDARRQLTQHLPRYLEDIA</sequence>
<protein>
    <submittedName>
        <fullName evidence="7">RNA polymerase sigma factor</fullName>
    </submittedName>
</protein>
<comment type="caution">
    <text evidence="7">The sequence shown here is derived from an EMBL/GenBank/DDBJ whole genome shotgun (WGS) entry which is preliminary data.</text>
</comment>
<feature type="compositionally biased region" description="Basic and acidic residues" evidence="5">
    <location>
        <begin position="92"/>
        <end position="101"/>
    </location>
</feature>
<proteinExistence type="inferred from homology"/>
<dbReference type="NCBIfam" id="TIGR02937">
    <property type="entry name" value="sigma70-ECF"/>
    <property type="match status" value="1"/>
</dbReference>
<evidence type="ECO:0000256" key="2">
    <source>
        <dbReference type="ARBA" id="ARBA00023015"/>
    </source>
</evidence>
<dbReference type="RefSeq" id="WP_357790067.1">
    <property type="nucleotide sequence ID" value="NZ_JBFAKC010000026.1"/>
</dbReference>
<evidence type="ECO:0000313" key="7">
    <source>
        <dbReference type="EMBL" id="MEV0712771.1"/>
    </source>
</evidence>
<comment type="similarity">
    <text evidence="1">Belongs to the sigma-70 factor family. ECF subfamily.</text>
</comment>
<dbReference type="InterPro" id="IPR007627">
    <property type="entry name" value="RNA_pol_sigma70_r2"/>
</dbReference>
<name>A0ABV3G5V0_9NOCA</name>
<reference evidence="7 8" key="1">
    <citation type="submission" date="2024-06" db="EMBL/GenBank/DDBJ databases">
        <title>The Natural Products Discovery Center: Release of the First 8490 Sequenced Strains for Exploring Actinobacteria Biosynthetic Diversity.</title>
        <authorList>
            <person name="Kalkreuter E."/>
            <person name="Kautsar S.A."/>
            <person name="Yang D."/>
            <person name="Bader C.D."/>
            <person name="Teijaro C.N."/>
            <person name="Fluegel L."/>
            <person name="Davis C.M."/>
            <person name="Simpson J.R."/>
            <person name="Lauterbach L."/>
            <person name="Steele A.D."/>
            <person name="Gui C."/>
            <person name="Meng S."/>
            <person name="Li G."/>
            <person name="Viehrig K."/>
            <person name="Ye F."/>
            <person name="Su P."/>
            <person name="Kiefer A.F."/>
            <person name="Nichols A."/>
            <person name="Cepeda A.J."/>
            <person name="Yan W."/>
            <person name="Fan B."/>
            <person name="Jiang Y."/>
            <person name="Adhikari A."/>
            <person name="Zheng C.-J."/>
            <person name="Schuster L."/>
            <person name="Cowan T.M."/>
            <person name="Smanski M.J."/>
            <person name="Chevrette M.G."/>
            <person name="De Carvalho L.P.S."/>
            <person name="Shen B."/>
        </authorList>
    </citation>
    <scope>NUCLEOTIDE SEQUENCE [LARGE SCALE GENOMIC DNA]</scope>
    <source>
        <strain evidence="7 8">NPDC050403</strain>
    </source>
</reference>
<evidence type="ECO:0000259" key="6">
    <source>
        <dbReference type="Pfam" id="PF04542"/>
    </source>
</evidence>
<dbReference type="Gene3D" id="1.10.10.10">
    <property type="entry name" value="Winged helix-like DNA-binding domain superfamily/Winged helix DNA-binding domain"/>
    <property type="match status" value="1"/>
</dbReference>
<keyword evidence="8" id="KW-1185">Reference proteome</keyword>
<feature type="domain" description="RNA polymerase sigma-70 region 2" evidence="6">
    <location>
        <begin position="32"/>
        <end position="89"/>
    </location>
</feature>
<feature type="region of interest" description="Disordered" evidence="5">
    <location>
        <begin position="92"/>
        <end position="111"/>
    </location>
</feature>
<dbReference type="InterPro" id="IPR013324">
    <property type="entry name" value="RNA_pol_sigma_r3/r4-like"/>
</dbReference>
<accession>A0ABV3G5V0</accession>
<dbReference type="Proteomes" id="UP001551695">
    <property type="component" value="Unassembled WGS sequence"/>
</dbReference>
<gene>
    <name evidence="7" type="ORF">AB0I48_34980</name>
</gene>
<dbReference type="Pfam" id="PF04542">
    <property type="entry name" value="Sigma70_r2"/>
    <property type="match status" value="1"/>
</dbReference>
<evidence type="ECO:0000256" key="1">
    <source>
        <dbReference type="ARBA" id="ARBA00010641"/>
    </source>
</evidence>
<dbReference type="SUPFAM" id="SSF88946">
    <property type="entry name" value="Sigma2 domain of RNA polymerase sigma factors"/>
    <property type="match status" value="1"/>
</dbReference>
<dbReference type="EMBL" id="JBFAKC010000026">
    <property type="protein sequence ID" value="MEV0712771.1"/>
    <property type="molecule type" value="Genomic_DNA"/>
</dbReference>
<dbReference type="PANTHER" id="PTHR43133">
    <property type="entry name" value="RNA POLYMERASE ECF-TYPE SIGMA FACTO"/>
    <property type="match status" value="1"/>
</dbReference>
<dbReference type="InterPro" id="IPR013325">
    <property type="entry name" value="RNA_pol_sigma_r2"/>
</dbReference>
<dbReference type="InterPro" id="IPR014284">
    <property type="entry name" value="RNA_pol_sigma-70_dom"/>
</dbReference>
<dbReference type="Gene3D" id="1.10.1740.10">
    <property type="match status" value="1"/>
</dbReference>
<dbReference type="InterPro" id="IPR036388">
    <property type="entry name" value="WH-like_DNA-bd_sf"/>
</dbReference>